<dbReference type="RefSeq" id="XP_009218528.1">
    <property type="nucleotide sequence ID" value="XM_009220264.1"/>
</dbReference>
<keyword evidence="5" id="KW-0460">Magnesium</keyword>
<dbReference type="Gene3D" id="3.90.79.10">
    <property type="entry name" value="Nucleoside Triphosphate Pyrophosphohydrolase"/>
    <property type="match status" value="1"/>
</dbReference>
<dbReference type="VEuPathDB" id="FungiDB:GGTG_02492"/>
<dbReference type="Proteomes" id="UP000006039">
    <property type="component" value="Unassembled WGS sequence"/>
</dbReference>
<reference evidence="8" key="3">
    <citation type="submission" date="2010-09" db="EMBL/GenBank/DDBJ databases">
        <title>Annotation of Gaeumannomyces graminis var. tritici R3-111a-1.</title>
        <authorList>
            <consortium name="The Broad Institute Genome Sequencing Platform"/>
            <person name="Ma L.-J."/>
            <person name="Dead R."/>
            <person name="Young S.K."/>
            <person name="Zeng Q."/>
            <person name="Gargeya S."/>
            <person name="Fitzgerald M."/>
            <person name="Haas B."/>
            <person name="Abouelleil A."/>
            <person name="Alvarado L."/>
            <person name="Arachchi H.M."/>
            <person name="Berlin A."/>
            <person name="Brown A."/>
            <person name="Chapman S.B."/>
            <person name="Chen Z."/>
            <person name="Dunbar C."/>
            <person name="Freedman E."/>
            <person name="Gearin G."/>
            <person name="Gellesch M."/>
            <person name="Goldberg J."/>
            <person name="Griggs A."/>
            <person name="Gujja S."/>
            <person name="Heiman D."/>
            <person name="Howarth C."/>
            <person name="Larson L."/>
            <person name="Lui A."/>
            <person name="MacDonald P.J.P."/>
            <person name="Mehta T."/>
            <person name="Montmayeur A."/>
            <person name="Murphy C."/>
            <person name="Neiman D."/>
            <person name="Pearson M."/>
            <person name="Priest M."/>
            <person name="Roberts A."/>
            <person name="Saif S."/>
            <person name="Shea T."/>
            <person name="Shenoy N."/>
            <person name="Sisk P."/>
            <person name="Stolte C."/>
            <person name="Sykes S."/>
            <person name="Yandava C."/>
            <person name="Wortman J."/>
            <person name="Nusbaum C."/>
            <person name="Birren B."/>
        </authorList>
    </citation>
    <scope>NUCLEOTIDE SEQUENCE</scope>
    <source>
        <strain evidence="8">R3-111a-1</strain>
    </source>
</reference>
<evidence type="ECO:0000256" key="3">
    <source>
        <dbReference type="ARBA" id="ARBA00022723"/>
    </source>
</evidence>
<dbReference type="EnsemblFungi" id="EJT82519">
    <property type="protein sequence ID" value="EJT82519"/>
    <property type="gene ID" value="GGTG_02492"/>
</dbReference>
<dbReference type="GeneID" id="20342950"/>
<evidence type="ECO:0000256" key="2">
    <source>
        <dbReference type="ARBA" id="ARBA00001946"/>
    </source>
</evidence>
<dbReference type="STRING" id="644352.J3NMI6"/>
<dbReference type="InterPro" id="IPR015797">
    <property type="entry name" value="NUDIX_hydrolase-like_dom_sf"/>
</dbReference>
<evidence type="ECO:0000313" key="8">
    <source>
        <dbReference type="EMBL" id="EJT82519.1"/>
    </source>
</evidence>
<dbReference type="PROSITE" id="PS51462">
    <property type="entry name" value="NUDIX"/>
    <property type="match status" value="1"/>
</dbReference>
<dbReference type="HOGENOM" id="CLU_018689_0_0_1"/>
<dbReference type="GO" id="GO:0016818">
    <property type="term" value="F:hydrolase activity, acting on acid anhydrides, in phosphorus-containing anhydrides"/>
    <property type="evidence" value="ECO:0007669"/>
    <property type="project" value="InterPro"/>
</dbReference>
<organism evidence="8">
    <name type="scientific">Gaeumannomyces tritici (strain R3-111a-1)</name>
    <name type="common">Wheat and barley take-all root rot fungus</name>
    <name type="synonym">Gaeumannomyces graminis var. tritici</name>
    <dbReference type="NCBI Taxonomy" id="644352"/>
    <lineage>
        <taxon>Eukaryota</taxon>
        <taxon>Fungi</taxon>
        <taxon>Dikarya</taxon>
        <taxon>Ascomycota</taxon>
        <taxon>Pezizomycotina</taxon>
        <taxon>Sordariomycetes</taxon>
        <taxon>Sordariomycetidae</taxon>
        <taxon>Magnaporthales</taxon>
        <taxon>Magnaporthaceae</taxon>
        <taxon>Gaeumannomyces</taxon>
    </lineage>
</organism>
<reference evidence="10" key="1">
    <citation type="submission" date="2010-07" db="EMBL/GenBank/DDBJ databases">
        <title>The genome sequence of Gaeumannomyces graminis var. tritici strain R3-111a-1.</title>
        <authorList>
            <consortium name="The Broad Institute Genome Sequencing Platform"/>
            <person name="Ma L.-J."/>
            <person name="Dead R."/>
            <person name="Young S."/>
            <person name="Zeng Q."/>
            <person name="Koehrsen M."/>
            <person name="Alvarado L."/>
            <person name="Berlin A."/>
            <person name="Chapman S.B."/>
            <person name="Chen Z."/>
            <person name="Freedman E."/>
            <person name="Gellesch M."/>
            <person name="Goldberg J."/>
            <person name="Griggs A."/>
            <person name="Gujja S."/>
            <person name="Heilman E.R."/>
            <person name="Heiman D."/>
            <person name="Hepburn T."/>
            <person name="Howarth C."/>
            <person name="Jen D."/>
            <person name="Larson L."/>
            <person name="Mehta T."/>
            <person name="Neiman D."/>
            <person name="Pearson M."/>
            <person name="Roberts A."/>
            <person name="Saif S."/>
            <person name="Shea T."/>
            <person name="Shenoy N."/>
            <person name="Sisk P."/>
            <person name="Stolte C."/>
            <person name="Sykes S."/>
            <person name="Walk T."/>
            <person name="White J."/>
            <person name="Yandava C."/>
            <person name="Haas B."/>
            <person name="Nusbaum C."/>
            <person name="Birren B."/>
        </authorList>
    </citation>
    <scope>NUCLEOTIDE SEQUENCE [LARGE SCALE GENOMIC DNA]</scope>
    <source>
        <strain evidence="10">R3-111a-1</strain>
    </source>
</reference>
<reference evidence="9" key="5">
    <citation type="submission" date="2018-04" db="UniProtKB">
        <authorList>
            <consortium name="EnsemblFungi"/>
        </authorList>
    </citation>
    <scope>IDENTIFICATION</scope>
    <source>
        <strain evidence="9">R3-111a-1</strain>
    </source>
</reference>
<dbReference type="InterPro" id="IPR039121">
    <property type="entry name" value="NUDT19"/>
</dbReference>
<dbReference type="SUPFAM" id="SSF55811">
    <property type="entry name" value="Nudix"/>
    <property type="match status" value="1"/>
</dbReference>
<evidence type="ECO:0000256" key="4">
    <source>
        <dbReference type="ARBA" id="ARBA00022801"/>
    </source>
</evidence>
<proteinExistence type="predicted"/>
<reference evidence="8" key="2">
    <citation type="submission" date="2010-07" db="EMBL/GenBank/DDBJ databases">
        <authorList>
            <consortium name="The Broad Institute Genome Sequencing Platform"/>
            <consortium name="Broad Institute Genome Sequencing Center for Infectious Disease"/>
            <person name="Ma L.-J."/>
            <person name="Dead R."/>
            <person name="Young S."/>
            <person name="Zeng Q."/>
            <person name="Koehrsen M."/>
            <person name="Alvarado L."/>
            <person name="Berlin A."/>
            <person name="Chapman S.B."/>
            <person name="Chen Z."/>
            <person name="Freedman E."/>
            <person name="Gellesch M."/>
            <person name="Goldberg J."/>
            <person name="Griggs A."/>
            <person name="Gujja S."/>
            <person name="Heilman E.R."/>
            <person name="Heiman D."/>
            <person name="Hepburn T."/>
            <person name="Howarth C."/>
            <person name="Jen D."/>
            <person name="Larson L."/>
            <person name="Mehta T."/>
            <person name="Neiman D."/>
            <person name="Pearson M."/>
            <person name="Roberts A."/>
            <person name="Saif S."/>
            <person name="Shea T."/>
            <person name="Shenoy N."/>
            <person name="Sisk P."/>
            <person name="Stolte C."/>
            <person name="Sykes S."/>
            <person name="Walk T."/>
            <person name="White J."/>
            <person name="Yandava C."/>
            <person name="Haas B."/>
            <person name="Nusbaum C."/>
            <person name="Birren B."/>
        </authorList>
    </citation>
    <scope>NUCLEOTIDE SEQUENCE</scope>
    <source>
        <strain evidence="8">R3-111a-1</strain>
    </source>
</reference>
<evidence type="ECO:0000259" key="7">
    <source>
        <dbReference type="PROSITE" id="PS51462"/>
    </source>
</evidence>
<feature type="domain" description="Nudix hydrolase" evidence="7">
    <location>
        <begin position="46"/>
        <end position="249"/>
    </location>
</feature>
<gene>
    <name evidence="9" type="primary">20342950</name>
    <name evidence="8" type="ORF">GGTG_02492</name>
</gene>
<dbReference type="CDD" id="cd18870">
    <property type="entry name" value="NUDIX_AcylCoAdiphos_Nudt19"/>
    <property type="match status" value="1"/>
</dbReference>
<dbReference type="PANTHER" id="PTHR12318">
    <property type="entry name" value="TESTOSTERONE-REGULATED PROTEIN RP2"/>
    <property type="match status" value="1"/>
</dbReference>
<evidence type="ECO:0000256" key="6">
    <source>
        <dbReference type="ARBA" id="ARBA00023211"/>
    </source>
</evidence>
<protein>
    <recommendedName>
        <fullName evidence="7">Nudix hydrolase domain-containing protein</fullName>
    </recommendedName>
</protein>
<dbReference type="GO" id="GO:0046872">
    <property type="term" value="F:metal ion binding"/>
    <property type="evidence" value="ECO:0007669"/>
    <property type="project" value="UniProtKB-KW"/>
</dbReference>
<reference evidence="9" key="4">
    <citation type="journal article" date="2015" name="G3 (Bethesda)">
        <title>Genome sequences of three phytopathogenic species of the Magnaporthaceae family of fungi.</title>
        <authorList>
            <person name="Okagaki L.H."/>
            <person name="Nunes C.C."/>
            <person name="Sailsbery J."/>
            <person name="Clay B."/>
            <person name="Brown D."/>
            <person name="John T."/>
            <person name="Oh Y."/>
            <person name="Young N."/>
            <person name="Fitzgerald M."/>
            <person name="Haas B.J."/>
            <person name="Zeng Q."/>
            <person name="Young S."/>
            <person name="Adiconis X."/>
            <person name="Fan L."/>
            <person name="Levin J.Z."/>
            <person name="Mitchell T.K."/>
            <person name="Okubara P.A."/>
            <person name="Farman M.L."/>
            <person name="Kohn L.M."/>
            <person name="Birren B."/>
            <person name="Ma L.-J."/>
            <person name="Dean R.A."/>
        </authorList>
    </citation>
    <scope>NUCLEOTIDE SEQUENCE</scope>
    <source>
        <strain evidence="9">R3-111a-1</strain>
    </source>
</reference>
<dbReference type="EMBL" id="GL385395">
    <property type="protein sequence ID" value="EJT82519.1"/>
    <property type="molecule type" value="Genomic_DNA"/>
</dbReference>
<name>J3NMI6_GAET3</name>
<sequence>MRTVSSTRILRVGSAQKLQNFFAESLSPTRRIQAQTQLRDMTAPAKPRPSASILLVSPANEVLLLHRVQTSSAFPSAHVFPGGNLSRFHESGHVELEDPLAQGDSPEFRAAAIRETFEESGILLAVDAAARGGRPVELTAAQRDAGRRAVHANEVTLSRWLEGVGGVPDLQGLRPFTRWITPGNVPRRFNTQMYLYMLPLSSGTATDRNVVPATSDGGLEHTEAVFAPPRTWLERARRGDIVMFPPQVYLLSLVAEHLQPLNTDSSSSLETRQQRRESLLRFVQETPSDGVAWADKVISPSFMGPVDKGGGGDDRIVLGLSRPRGDPDRVVYVKLEKGGSRFGEVRMHPQRSTTGKL</sequence>
<dbReference type="InterPro" id="IPR000086">
    <property type="entry name" value="NUDIX_hydrolase_dom"/>
</dbReference>
<accession>J3NMI6</accession>
<keyword evidence="4" id="KW-0378">Hydrolase</keyword>
<evidence type="ECO:0000256" key="1">
    <source>
        <dbReference type="ARBA" id="ARBA00001936"/>
    </source>
</evidence>
<keyword evidence="6" id="KW-0464">Manganese</keyword>
<dbReference type="eggNOG" id="KOG3904">
    <property type="taxonomic scope" value="Eukaryota"/>
</dbReference>
<evidence type="ECO:0000256" key="5">
    <source>
        <dbReference type="ARBA" id="ARBA00022842"/>
    </source>
</evidence>
<dbReference type="PANTHER" id="PTHR12318:SF0">
    <property type="entry name" value="ACYL-COENZYME A DIPHOSPHATASE NUDT19"/>
    <property type="match status" value="1"/>
</dbReference>
<comment type="cofactor">
    <cofactor evidence="2">
        <name>Mg(2+)</name>
        <dbReference type="ChEBI" id="CHEBI:18420"/>
    </cofactor>
</comment>
<evidence type="ECO:0000313" key="10">
    <source>
        <dbReference type="Proteomes" id="UP000006039"/>
    </source>
</evidence>
<comment type="cofactor">
    <cofactor evidence="1">
        <name>Mn(2+)</name>
        <dbReference type="ChEBI" id="CHEBI:29035"/>
    </cofactor>
</comment>
<dbReference type="GO" id="GO:0005739">
    <property type="term" value="C:mitochondrion"/>
    <property type="evidence" value="ECO:0007669"/>
    <property type="project" value="TreeGrafter"/>
</dbReference>
<evidence type="ECO:0000313" key="9">
    <source>
        <dbReference type="EnsemblFungi" id="EJT82519"/>
    </source>
</evidence>
<keyword evidence="10" id="KW-1185">Reference proteome</keyword>
<dbReference type="AlphaFoldDB" id="J3NMI6"/>
<dbReference type="OrthoDB" id="1695362at2759"/>
<keyword evidence="3" id="KW-0479">Metal-binding</keyword>